<evidence type="ECO:0000313" key="2">
    <source>
        <dbReference type="Proteomes" id="UP000275579"/>
    </source>
</evidence>
<name>A0A3Q9K1B6_9ACTN</name>
<dbReference type="EMBL" id="CP029042">
    <property type="protein sequence ID" value="AZS71781.1"/>
    <property type="molecule type" value="Genomic_DNA"/>
</dbReference>
<protein>
    <submittedName>
        <fullName evidence="1">Uncharacterized protein</fullName>
    </submittedName>
</protein>
<organism evidence="1 2">
    <name type="scientific">Streptomyces lydicus</name>
    <dbReference type="NCBI Taxonomy" id="47763"/>
    <lineage>
        <taxon>Bacteria</taxon>
        <taxon>Bacillati</taxon>
        <taxon>Actinomycetota</taxon>
        <taxon>Actinomycetes</taxon>
        <taxon>Kitasatosporales</taxon>
        <taxon>Streptomycetaceae</taxon>
        <taxon>Streptomyces</taxon>
    </lineage>
</organism>
<gene>
    <name evidence="1" type="ORF">DDE74_13210</name>
</gene>
<reference evidence="1 2" key="1">
    <citation type="submission" date="2018-04" db="EMBL/GenBank/DDBJ databases">
        <title>Complete genome sequences of Streptomyces lydicus strain WYEC and characterization of antagonistic properties of biological control agents.</title>
        <authorList>
            <person name="Mariita R.M."/>
            <person name="Sello J.K."/>
        </authorList>
    </citation>
    <scope>NUCLEOTIDE SEQUENCE [LARGE SCALE GENOMIC DNA]</scope>
    <source>
        <strain evidence="1 2">WYEC 108</strain>
    </source>
</reference>
<accession>A0A3Q9K1B6</accession>
<sequence>MTHSSPTALRLTLRLAGPDTADALAERLRPDLLAALSHRFGLPEEMVEAVTGPGGAALRAALDAGPEAFLIRAAETGDPVIARALWKARYRPSPQQTRRARDLPDLLPAILRAADPTDPLWEGEDGLVPLLQEEASGFELLPALTGPFPQLLSYALVRLAPLLPLPAALDACVALVQLVGAEGLLAFADGVERAPDFDLGRPELLEVMRAAAADADPEAFLRERRPAGEWTDPASLRALLMVRNGVSAVAKPAALDWDLIRREHARLPFETDRTSGRGRQSGNRLSQLTRWEGCPDDLVMECFRADPWSTSRVAAELPFEALVGPEAAAGKVPFGEILGRSIRTGRLPVDRVLAEVGPATEVLNALPYDHEPTRKALAGLLDRLGTDPVNWLTCYARMGRARGGVAELIDDAASAGSAKKRSTTWPRPLEAAFPATPPEASRAAFLSLLQCASEEAQIAVVPHFDPRAVQHLLVYGDPAPAVRDAVVAAHGVSAQAAQAATTALSPEKLAYLLDLDEPQVDANLFFHRGIGQRERERMLAGRLRGGGTRAVPEELLHVLREAHLSHHRHWLIAGLESGDLGVARTIVGRLKLRIPAARLRLLVAVWERGGPDAVREILAMDRLPLTLRRQTEKLLDVPDGLDRLRARLAAEEDPAKLLAFLNKAPGYDGDQANKLTGEGIPLPWPDLVAAHRSGTLAPSAAKDLAELADCPRELLLALLSSTPELGRSNLSWPQLALRRGTLTPEDVLNRAAPARQGLSHLLRLLNSSDRQANQRAVRQMDRQELRTRAAALTAEHLGSDPEAWAVCLQLLPTFAGTLTELFATAAAIVRPPA</sequence>
<dbReference type="AlphaFoldDB" id="A0A3Q9K1B6"/>
<dbReference type="Proteomes" id="UP000275579">
    <property type="component" value="Chromosome"/>
</dbReference>
<proteinExistence type="predicted"/>
<dbReference type="RefSeq" id="WP_127150800.1">
    <property type="nucleotide sequence ID" value="NZ_CP029042.1"/>
</dbReference>
<evidence type="ECO:0000313" key="1">
    <source>
        <dbReference type="EMBL" id="AZS71781.1"/>
    </source>
</evidence>